<name>A0A6J4HSA6_9SPHI</name>
<evidence type="ECO:0000256" key="1">
    <source>
        <dbReference type="SAM" id="MobiDB-lite"/>
    </source>
</evidence>
<organism evidence="2">
    <name type="scientific">uncultured Cytophagales bacterium</name>
    <dbReference type="NCBI Taxonomy" id="158755"/>
    <lineage>
        <taxon>Bacteria</taxon>
        <taxon>Pseudomonadati</taxon>
        <taxon>Bacteroidota</taxon>
        <taxon>Sphingobacteriia</taxon>
        <taxon>Sphingobacteriales</taxon>
        <taxon>environmental samples</taxon>
    </lineage>
</organism>
<proteinExistence type="predicted"/>
<evidence type="ECO:0000313" key="2">
    <source>
        <dbReference type="EMBL" id="CAA9231440.1"/>
    </source>
</evidence>
<feature type="region of interest" description="Disordered" evidence="1">
    <location>
        <begin position="1"/>
        <end position="45"/>
    </location>
</feature>
<accession>A0A6J4HSA6</accession>
<feature type="non-terminal residue" evidence="2">
    <location>
        <position position="71"/>
    </location>
</feature>
<feature type="non-terminal residue" evidence="2">
    <location>
        <position position="1"/>
    </location>
</feature>
<protein>
    <submittedName>
        <fullName evidence="2">Uncharacterized protein</fullName>
    </submittedName>
</protein>
<reference evidence="2" key="1">
    <citation type="submission" date="2020-02" db="EMBL/GenBank/DDBJ databases">
        <authorList>
            <person name="Meier V. D."/>
        </authorList>
    </citation>
    <scope>NUCLEOTIDE SEQUENCE</scope>
    <source>
        <strain evidence="2">AVDCRST_MAG56</strain>
    </source>
</reference>
<gene>
    <name evidence="2" type="ORF">AVDCRST_MAG56-1144</name>
</gene>
<feature type="compositionally biased region" description="Gly residues" evidence="1">
    <location>
        <begin position="11"/>
        <end position="21"/>
    </location>
</feature>
<dbReference type="AlphaFoldDB" id="A0A6J4HSA6"/>
<dbReference type="EMBL" id="CADCTQ010000090">
    <property type="protein sequence ID" value="CAA9231440.1"/>
    <property type="molecule type" value="Genomic_DNA"/>
</dbReference>
<sequence>GGNNWTSKAIGSGGPGTGGATVGFFRSQATPLPGSEGEQPVRPAAPRMARCAAGLPGPVPVGPGGLRAARL</sequence>